<dbReference type="Proteomes" id="UP000037551">
    <property type="component" value="Unassembled WGS sequence"/>
</dbReference>
<dbReference type="Gene3D" id="2.60.40.1080">
    <property type="match status" value="1"/>
</dbReference>
<evidence type="ECO:0000313" key="1">
    <source>
        <dbReference type="EMBL" id="KMT56864.1"/>
    </source>
</evidence>
<dbReference type="STRING" id="1674920.ACR52_04585"/>
<protein>
    <recommendedName>
        <fullName evidence="3">BIG2 domain-containing protein</fullName>
    </recommendedName>
</protein>
<dbReference type="OrthoDB" id="4255584at2"/>
<sequence>MPKSHSTLTATTKNDLDPVWIPSIARSIPGDTGVDGGVGLWWKNHDLDVLVKLPAGTAPMTFLQLFWDSDSVPVAHAFIGEHNQHLDYITLTVSPRWILPSWADSVYCRVTRPSGNVERTRPVRLRVKHTQPGGRDPNIDLDGHQGLNFDLPNDVKINGVHPGNVGPGKGVDIVIHPYEHMSLYDTILLAWGSQLIEYRLDKPIEVGNSVIITVDYQTIVKAGDDEMLRVAFQVKDAVGNFPDYFALWSAVEFVNVSLGFKLHDRPWLGQDGDPEDEIHLAILQDDDQSVWMYPSTKAFELGDSVLMVFDGWDADGMGVPHTELWLVDQLGRSREFFVPNAIVKAVASGTATIFYEHESRLGGGKRQSLRRQVKVIGDRPAWPAPQVDEAPAGYLDPDVNQATVRFTAAPGWQPDYDLSVVMATTHTDNPVHYRATRKVGVIPPDREMIFVIPGAEVRRFKGHAVVAYYELGVPDVTPPRASEHLPLLVGEFVGDMPQAIVDKAEGGWLNPDDVPMGTLVTLPFVEAKAGDEIVLYWAASDEGVSEQFPFPVTADGQTIQIPVPAAYIAPNLGKSVTVYYTLKSGAQPLRFSRILTLYIGILPLSIDPRLMELNGLAFKINWPTTGVDAPGNTGVRSAIGGVPPYTYKSSAETIALAEENGKVTGNANGLSRITVTDAEGTSVEYLVEVSNVYKVVINETPMTSNESIAWMESIGGIPSYTYSFTRLAQQVYDVPARSVFYWACFNTGRFGIFIFRGAALSFGGTTGAGQSMGAWCLVLT</sequence>
<dbReference type="SUPFAM" id="SSF49373">
    <property type="entry name" value="Invasin/intimin cell-adhesion fragments"/>
    <property type="match status" value="1"/>
</dbReference>
<accession>A0A0J8G7K2</accession>
<evidence type="ECO:0000313" key="2">
    <source>
        <dbReference type="Proteomes" id="UP000037551"/>
    </source>
</evidence>
<dbReference type="PATRIC" id="fig|1674920.3.peg.1622"/>
<comment type="caution">
    <text evidence="1">The sequence shown here is derived from an EMBL/GenBank/DDBJ whole genome shotgun (WGS) entry which is preliminary data.</text>
</comment>
<dbReference type="EMBL" id="LFMW01000002">
    <property type="protein sequence ID" value="KMT56864.1"/>
    <property type="molecule type" value="Genomic_DNA"/>
</dbReference>
<keyword evidence="2" id="KW-1185">Reference proteome</keyword>
<dbReference type="InterPro" id="IPR008964">
    <property type="entry name" value="Invasin/intimin_cell_adhesion"/>
</dbReference>
<dbReference type="RefSeq" id="WP_048720976.1">
    <property type="nucleotide sequence ID" value="NZ_LFMW01000002.1"/>
</dbReference>
<evidence type="ECO:0008006" key="3">
    <source>
        <dbReference type="Google" id="ProtNLM"/>
    </source>
</evidence>
<proteinExistence type="predicted"/>
<dbReference type="AlphaFoldDB" id="A0A0J8G7K2"/>
<gene>
    <name evidence="1" type="ORF">ACR52_04585</name>
</gene>
<name>A0A0J8G7K2_9PSED</name>
<reference evidence="1 2" key="1">
    <citation type="submission" date="2015-06" db="EMBL/GenBank/DDBJ databases">
        <title>Draft genome sequence of an Antarctic Pseudomonas sp. strain KG01 with full potential for biotechnological applications.</title>
        <authorList>
            <person name="Pavlov M.S."/>
            <person name="Lira F."/>
            <person name="Martinez J.L."/>
            <person name="Marshall S.H."/>
        </authorList>
    </citation>
    <scope>NUCLEOTIDE SEQUENCE [LARGE SCALE GENOMIC DNA]</scope>
    <source>
        <strain evidence="1 2">KG01</strain>
    </source>
</reference>
<organism evidence="1 2">
    <name type="scientific">Pseudomonas fildesensis</name>
    <dbReference type="NCBI Taxonomy" id="1674920"/>
    <lineage>
        <taxon>Bacteria</taxon>
        <taxon>Pseudomonadati</taxon>
        <taxon>Pseudomonadota</taxon>
        <taxon>Gammaproteobacteria</taxon>
        <taxon>Pseudomonadales</taxon>
        <taxon>Pseudomonadaceae</taxon>
        <taxon>Pseudomonas</taxon>
    </lineage>
</organism>